<evidence type="ECO:0000313" key="2">
    <source>
        <dbReference type="Proteomes" id="UP000563094"/>
    </source>
</evidence>
<organism evidence="1 2">
    <name type="scientific">Rufibacter quisquiliarum</name>
    <dbReference type="NCBI Taxonomy" id="1549639"/>
    <lineage>
        <taxon>Bacteria</taxon>
        <taxon>Pseudomonadati</taxon>
        <taxon>Bacteroidota</taxon>
        <taxon>Cytophagia</taxon>
        <taxon>Cytophagales</taxon>
        <taxon>Hymenobacteraceae</taxon>
        <taxon>Rufibacter</taxon>
    </lineage>
</organism>
<name>A0A839GBI4_9BACT</name>
<sequence>MKFITWFDYQTRYGFVGKVVDKILFRPLIGWATAWSFDALKRWLEKGQPPLPTALLAQAARELPQPEAHEHE</sequence>
<comment type="caution">
    <text evidence="1">The sequence shown here is derived from an EMBL/GenBank/DDBJ whole genome shotgun (WGS) entry which is preliminary data.</text>
</comment>
<accession>A0A839GBI4</accession>
<evidence type="ECO:0000313" key="1">
    <source>
        <dbReference type="EMBL" id="MBA9076302.1"/>
    </source>
</evidence>
<protein>
    <submittedName>
        <fullName evidence="1">Uncharacterized protein</fullName>
    </submittedName>
</protein>
<dbReference type="AlphaFoldDB" id="A0A839GBI4"/>
<reference evidence="1 2" key="1">
    <citation type="submission" date="2020-08" db="EMBL/GenBank/DDBJ databases">
        <title>Genomic Encyclopedia of Type Strains, Phase IV (KMG-IV): sequencing the most valuable type-strain genomes for metagenomic binning, comparative biology and taxonomic classification.</title>
        <authorList>
            <person name="Goeker M."/>
        </authorList>
    </citation>
    <scope>NUCLEOTIDE SEQUENCE [LARGE SCALE GENOMIC DNA]</scope>
    <source>
        <strain evidence="1 2">DSM 29854</strain>
    </source>
</reference>
<keyword evidence="2" id="KW-1185">Reference proteome</keyword>
<dbReference type="EMBL" id="JACJIQ010000003">
    <property type="protein sequence ID" value="MBA9076302.1"/>
    <property type="molecule type" value="Genomic_DNA"/>
</dbReference>
<proteinExistence type="predicted"/>
<gene>
    <name evidence="1" type="ORF">FHS90_001006</name>
</gene>
<dbReference type="RefSeq" id="WP_182512133.1">
    <property type="nucleotide sequence ID" value="NZ_JACJIQ010000003.1"/>
</dbReference>
<dbReference type="Proteomes" id="UP000563094">
    <property type="component" value="Unassembled WGS sequence"/>
</dbReference>